<feature type="modified residue" description="N6-(pyridoxal phosphate)lysine" evidence="4">
    <location>
        <position position="35"/>
    </location>
</feature>
<gene>
    <name evidence="6" type="primary">alr</name>
    <name evidence="6" type="ORF">KE274_04085</name>
</gene>
<dbReference type="PROSITE" id="PS00395">
    <property type="entry name" value="ALANINE_RACEMASE"/>
    <property type="match status" value="1"/>
</dbReference>
<comment type="pathway">
    <text evidence="4">Amino-acid biosynthesis; D-alanine biosynthesis; D-alanine from L-alanine: step 1/1.</text>
</comment>
<feature type="domain" description="Alanine racemase C-terminal" evidence="5">
    <location>
        <begin position="241"/>
        <end position="368"/>
    </location>
</feature>
<dbReference type="SUPFAM" id="SSF50621">
    <property type="entry name" value="Alanine racemase C-terminal domain-like"/>
    <property type="match status" value="1"/>
</dbReference>
<comment type="function">
    <text evidence="4">Catalyzes the interconversion of L-alanine and D-alanine. May also act on other amino acids.</text>
</comment>
<dbReference type="PANTHER" id="PTHR30511:SF0">
    <property type="entry name" value="ALANINE RACEMASE, CATABOLIC-RELATED"/>
    <property type="match status" value="1"/>
</dbReference>
<dbReference type="Pfam" id="PF01168">
    <property type="entry name" value="Ala_racemase_N"/>
    <property type="match status" value="1"/>
</dbReference>
<dbReference type="RefSeq" id="WP_211541371.1">
    <property type="nucleotide sequence ID" value="NZ_JAGTUK010000001.1"/>
</dbReference>
<dbReference type="HAMAP" id="MF_01201">
    <property type="entry name" value="Ala_racemase"/>
    <property type="match status" value="1"/>
</dbReference>
<comment type="similarity">
    <text evidence="4">Belongs to the alanine racemase family.</text>
</comment>
<dbReference type="EC" id="5.1.1.1" evidence="4"/>
<dbReference type="InterPro" id="IPR000821">
    <property type="entry name" value="Ala_racemase"/>
</dbReference>
<dbReference type="InterPro" id="IPR001608">
    <property type="entry name" value="Ala_racemase_N"/>
</dbReference>
<feature type="active site" description="Proton acceptor; specific for D-alanine" evidence="4">
    <location>
        <position position="35"/>
    </location>
</feature>
<organism evidence="6 7">
    <name type="scientific">Microbacterium paraoxydans</name>
    <dbReference type="NCBI Taxonomy" id="199592"/>
    <lineage>
        <taxon>Bacteria</taxon>
        <taxon>Bacillati</taxon>
        <taxon>Actinomycetota</taxon>
        <taxon>Actinomycetes</taxon>
        <taxon>Micrococcales</taxon>
        <taxon>Microbacteriaceae</taxon>
        <taxon>Microbacterium</taxon>
    </lineage>
</organism>
<comment type="catalytic activity">
    <reaction evidence="4">
        <text>L-alanine = D-alanine</text>
        <dbReference type="Rhea" id="RHEA:20249"/>
        <dbReference type="ChEBI" id="CHEBI:57416"/>
        <dbReference type="ChEBI" id="CHEBI:57972"/>
        <dbReference type="EC" id="5.1.1.1"/>
    </reaction>
</comment>
<keyword evidence="2 4" id="KW-0663">Pyridoxal phosphate</keyword>
<comment type="cofactor">
    <cofactor evidence="1 4">
        <name>pyridoxal 5'-phosphate</name>
        <dbReference type="ChEBI" id="CHEBI:597326"/>
    </cofactor>
</comment>
<accession>A0ABS5IK08</accession>
<name>A0ABS5IK08_9MICO</name>
<dbReference type="EMBL" id="JAGTUK010000001">
    <property type="protein sequence ID" value="MBS0023280.1"/>
    <property type="molecule type" value="Genomic_DNA"/>
</dbReference>
<dbReference type="SMART" id="SM01005">
    <property type="entry name" value="Ala_racemase_C"/>
    <property type="match status" value="1"/>
</dbReference>
<evidence type="ECO:0000313" key="6">
    <source>
        <dbReference type="EMBL" id="MBS0023280.1"/>
    </source>
</evidence>
<dbReference type="Gene3D" id="3.20.20.10">
    <property type="entry name" value="Alanine racemase"/>
    <property type="match status" value="1"/>
</dbReference>
<evidence type="ECO:0000256" key="3">
    <source>
        <dbReference type="ARBA" id="ARBA00023235"/>
    </source>
</evidence>
<dbReference type="PRINTS" id="PR00992">
    <property type="entry name" value="ALARACEMASE"/>
</dbReference>
<evidence type="ECO:0000259" key="5">
    <source>
        <dbReference type="SMART" id="SM01005"/>
    </source>
</evidence>
<dbReference type="InterPro" id="IPR029066">
    <property type="entry name" value="PLP-binding_barrel"/>
</dbReference>
<proteinExistence type="inferred from homology"/>
<keyword evidence="3 4" id="KW-0413">Isomerase</keyword>
<sequence>MTVPFREATIDLDAIADNVRHFRRLTGVEVIAVVKANAYGHGAASAAVAALSAGATRLGVAEIAEARELRRQGVHAPILAWLHAPGERFTQAAAENIELGISSFDQLEAAAAAAAVDSPVAVHLKFETGLSRNGIAPGDWGRVLAEAARLERIGRVRVVGLFSHLSNTSPEDDRAALAKFEEGVAAAASFGIRPEIRHLAATAAAIDLPETRLDAVRIGIGLYGQSPFDDRTPAELGLRPAMTLRGAVAAVRRVPAGTGVSYGYDHRTDRDTTLVLVPLGYADGVPRSASGRLPVSIGGRRFVNVGRIAMDQFVVDVGDTPVSIGDEVVLFGDPTLGVPSAREWADAAGTIDYEIVTRIGHRVPRRAS</sequence>
<dbReference type="InterPro" id="IPR020622">
    <property type="entry name" value="Ala_racemase_pyridoxalP-BS"/>
</dbReference>
<dbReference type="InterPro" id="IPR011079">
    <property type="entry name" value="Ala_racemase_C"/>
</dbReference>
<feature type="binding site" evidence="4">
    <location>
        <position position="132"/>
    </location>
    <ligand>
        <name>substrate</name>
    </ligand>
</feature>
<evidence type="ECO:0000313" key="7">
    <source>
        <dbReference type="Proteomes" id="UP000678243"/>
    </source>
</evidence>
<feature type="binding site" evidence="4">
    <location>
        <position position="310"/>
    </location>
    <ligand>
        <name>substrate</name>
    </ligand>
</feature>
<dbReference type="Pfam" id="PF00842">
    <property type="entry name" value="Ala_racemase_C"/>
    <property type="match status" value="1"/>
</dbReference>
<feature type="active site" description="Proton acceptor; specific for L-alanine" evidence="4">
    <location>
        <position position="262"/>
    </location>
</feature>
<evidence type="ECO:0000256" key="2">
    <source>
        <dbReference type="ARBA" id="ARBA00022898"/>
    </source>
</evidence>
<dbReference type="GO" id="GO:0008784">
    <property type="term" value="F:alanine racemase activity"/>
    <property type="evidence" value="ECO:0007669"/>
    <property type="project" value="UniProtKB-EC"/>
</dbReference>
<dbReference type="PANTHER" id="PTHR30511">
    <property type="entry name" value="ALANINE RACEMASE"/>
    <property type="match status" value="1"/>
</dbReference>
<dbReference type="InterPro" id="IPR009006">
    <property type="entry name" value="Ala_racemase/Decarboxylase_C"/>
</dbReference>
<protein>
    <recommendedName>
        <fullName evidence="4">Alanine racemase</fullName>
        <ecNumber evidence="4">5.1.1.1</ecNumber>
    </recommendedName>
</protein>
<dbReference type="NCBIfam" id="TIGR00492">
    <property type="entry name" value="alr"/>
    <property type="match status" value="1"/>
</dbReference>
<dbReference type="CDD" id="cd00430">
    <property type="entry name" value="PLPDE_III_AR"/>
    <property type="match status" value="1"/>
</dbReference>
<dbReference type="SUPFAM" id="SSF51419">
    <property type="entry name" value="PLP-binding barrel"/>
    <property type="match status" value="1"/>
</dbReference>
<dbReference type="Gene3D" id="2.40.37.10">
    <property type="entry name" value="Lyase, Ornithine Decarboxylase, Chain A, domain 1"/>
    <property type="match status" value="1"/>
</dbReference>
<dbReference type="Proteomes" id="UP000678243">
    <property type="component" value="Unassembled WGS sequence"/>
</dbReference>
<evidence type="ECO:0000256" key="4">
    <source>
        <dbReference type="HAMAP-Rule" id="MF_01201"/>
    </source>
</evidence>
<keyword evidence="7" id="KW-1185">Reference proteome</keyword>
<evidence type="ECO:0000256" key="1">
    <source>
        <dbReference type="ARBA" id="ARBA00001933"/>
    </source>
</evidence>
<reference evidence="6 7" key="1">
    <citation type="submission" date="2021-04" db="EMBL/GenBank/DDBJ databases">
        <title>Whole genome analysis of root endophytic bacterium Microbacterium paraoxydans ku-mp colonizing RP-bio226 rice variety.</title>
        <authorList>
            <person name="Ulaganathan K."/>
            <person name="Latha B."/>
        </authorList>
    </citation>
    <scope>NUCLEOTIDE SEQUENCE [LARGE SCALE GENOMIC DNA]</scope>
    <source>
        <strain evidence="7">ku-mp</strain>
    </source>
</reference>
<comment type="caution">
    <text evidence="6">The sequence shown here is derived from an EMBL/GenBank/DDBJ whole genome shotgun (WGS) entry which is preliminary data.</text>
</comment>